<dbReference type="Proteomes" id="UP000273145">
    <property type="component" value="Chromosome"/>
</dbReference>
<evidence type="ECO:0000313" key="2">
    <source>
        <dbReference type="EMBL" id="AZK47978.1"/>
    </source>
</evidence>
<dbReference type="KEGG" id="plen:EIM92_18885"/>
<organism evidence="2 3">
    <name type="scientific">Paenibacillus lentus</name>
    <dbReference type="NCBI Taxonomy" id="1338368"/>
    <lineage>
        <taxon>Bacteria</taxon>
        <taxon>Bacillati</taxon>
        <taxon>Bacillota</taxon>
        <taxon>Bacilli</taxon>
        <taxon>Bacillales</taxon>
        <taxon>Paenibacillaceae</taxon>
        <taxon>Paenibacillus</taxon>
    </lineage>
</organism>
<name>A0A3S8RYJ3_9BACL</name>
<protein>
    <recommendedName>
        <fullName evidence="1">Putative amidase domain-containing protein</fullName>
    </recommendedName>
</protein>
<dbReference type="Pfam" id="PF12671">
    <property type="entry name" value="Amidase_6"/>
    <property type="match status" value="1"/>
</dbReference>
<gene>
    <name evidence="2" type="ORF">EIM92_18885</name>
</gene>
<sequence length="171" mass="19250">MLESIEPSYNATNALFASFTYDRIAARDWARDNYDADPEFPSDDVQGTDCANFVSKAIHNGGIPQDKKGKWYQAATWGGWPGDHWFRTGYNGKTGVVIYMKDKGYFYKESKESTVNAGSIMYWNKKSHVALVTYGDGSTIKYTQHGASQTKDTVYRTENASFYKPSSSILK</sequence>
<evidence type="ECO:0000313" key="3">
    <source>
        <dbReference type="Proteomes" id="UP000273145"/>
    </source>
</evidence>
<feature type="domain" description="Putative amidase" evidence="1">
    <location>
        <begin position="21"/>
        <end position="154"/>
    </location>
</feature>
<dbReference type="OrthoDB" id="9812429at2"/>
<reference evidence="2 3" key="1">
    <citation type="submission" date="2018-11" db="EMBL/GenBank/DDBJ databases">
        <title>Genome sequencing of Paenibacillus lentus DSM25539(T).</title>
        <authorList>
            <person name="Kook J.-K."/>
            <person name="Park S.-N."/>
            <person name="Lim Y.K."/>
        </authorList>
    </citation>
    <scope>NUCLEOTIDE SEQUENCE [LARGE SCALE GENOMIC DNA]</scope>
    <source>
        <strain evidence="2 3">DSM 25539</strain>
    </source>
</reference>
<dbReference type="EMBL" id="CP034248">
    <property type="protein sequence ID" value="AZK47978.1"/>
    <property type="molecule type" value="Genomic_DNA"/>
</dbReference>
<accession>A0A3S8RYJ3</accession>
<dbReference type="InterPro" id="IPR024301">
    <property type="entry name" value="Amidase_6"/>
</dbReference>
<dbReference type="RefSeq" id="WP_125084145.1">
    <property type="nucleotide sequence ID" value="NZ_CP034248.1"/>
</dbReference>
<dbReference type="AlphaFoldDB" id="A0A3S8RYJ3"/>
<evidence type="ECO:0000259" key="1">
    <source>
        <dbReference type="Pfam" id="PF12671"/>
    </source>
</evidence>
<keyword evidence="3" id="KW-1185">Reference proteome</keyword>
<proteinExistence type="predicted"/>